<name>A0A7S1KPF4_9EUKA</name>
<dbReference type="InterPro" id="IPR011990">
    <property type="entry name" value="TPR-like_helical_dom_sf"/>
</dbReference>
<feature type="region of interest" description="Disordered" evidence="2">
    <location>
        <begin position="1"/>
        <end position="78"/>
    </location>
</feature>
<keyword evidence="1" id="KW-0802">TPR repeat</keyword>
<gene>
    <name evidence="3" type="ORF">PCOS0759_LOCUS3176</name>
</gene>
<feature type="compositionally biased region" description="Polar residues" evidence="2">
    <location>
        <begin position="15"/>
        <end position="26"/>
    </location>
</feature>
<feature type="repeat" description="TPR" evidence="1">
    <location>
        <begin position="323"/>
        <end position="356"/>
    </location>
</feature>
<proteinExistence type="predicted"/>
<feature type="compositionally biased region" description="Acidic residues" evidence="2">
    <location>
        <begin position="411"/>
        <end position="425"/>
    </location>
</feature>
<dbReference type="SMART" id="SM00028">
    <property type="entry name" value="TPR"/>
    <property type="match status" value="2"/>
</dbReference>
<feature type="compositionally biased region" description="Polar residues" evidence="2">
    <location>
        <begin position="249"/>
        <end position="261"/>
    </location>
</feature>
<sequence length="748" mass="83849">MGSAASRDPKRETSPAGSSLGSSTIYVSDKEMSSSSLSMVSLTKKSQQKKRTHNKANAEDRIKVTRDHKTSNGEPSDRLDDRIRHWRTKYEQEIAHMLRECEVDDDYLEESVRELAEYVPFIHKYSINFAAASNVLQLHLSISNTSDYNTLVSMFQYLYLLIYLDANENLRLMFPDVQQEFCVVDLAPYTEELLNNACNCIQLYFIDEQGGDQHVITKNILLDYSGELADALTFQVDSHSVGSGLGKSARTSSNDTASSAAGQDKSALEKSMLVIKNILTVRNPTPHFAFYEMGRILMKLNRFDESEQCFRMEIQKGCSDSKIFAYNSMGTLLKKMQQVPQAISYLTRAIQLRPNYFEALLTLSTILCVGPMHGYIDWKHLLARSFCLRPDDPLFLHLFVSLKEMQGQQSDNDDEDDSDFEDSDDQSSILQDFSVEEIIDLAREMNLSEPLKLRTQQDFPSSTPVQVVDAVGVAPPKSEQQTTITKVVTERTASNKSLGKLARTFSMSNQNSATLVITNIPQNLEMLSVNETEASLENFSQSANQNLVAITNLPTGSNLIIRLVFKDNLTISMSILLNKKQDSQEFFYEYHPETQQIQRSTARINDVPQENMVQYPSQDFDTLMNDPLIRDIMNSNNVAHTEKQDSSSSGLIMASDDVRSALDKAFAELKNSISDSSAVAAYADALESLSSADWLDDKKGAEMVDLIVGHIDALPEIKSVGAFHAHFEIVKESLPSAQRKNLDAALQK</sequence>
<organism evidence="3">
    <name type="scientific">Percolomonas cosmopolitus</name>
    <dbReference type="NCBI Taxonomy" id="63605"/>
    <lineage>
        <taxon>Eukaryota</taxon>
        <taxon>Discoba</taxon>
        <taxon>Heterolobosea</taxon>
        <taxon>Tetramitia</taxon>
        <taxon>Eutetramitia</taxon>
        <taxon>Percolomonadidae</taxon>
        <taxon>Percolomonas</taxon>
    </lineage>
</organism>
<protein>
    <submittedName>
        <fullName evidence="3">Uncharacterized protein</fullName>
    </submittedName>
</protein>
<dbReference type="AlphaFoldDB" id="A0A7S1KPF4"/>
<dbReference type="PROSITE" id="PS50005">
    <property type="entry name" value="TPR"/>
    <property type="match status" value="1"/>
</dbReference>
<feature type="compositionally biased region" description="Basic and acidic residues" evidence="2">
    <location>
        <begin position="56"/>
        <end position="78"/>
    </location>
</feature>
<feature type="compositionally biased region" description="Low complexity" evidence="2">
    <location>
        <begin position="33"/>
        <end position="45"/>
    </location>
</feature>
<dbReference type="Pfam" id="PF13181">
    <property type="entry name" value="TPR_8"/>
    <property type="match status" value="1"/>
</dbReference>
<feature type="region of interest" description="Disordered" evidence="2">
    <location>
        <begin position="244"/>
        <end position="263"/>
    </location>
</feature>
<reference evidence="3" key="1">
    <citation type="submission" date="2021-01" db="EMBL/GenBank/DDBJ databases">
        <authorList>
            <person name="Corre E."/>
            <person name="Pelletier E."/>
            <person name="Niang G."/>
            <person name="Scheremetjew M."/>
            <person name="Finn R."/>
            <person name="Kale V."/>
            <person name="Holt S."/>
            <person name="Cochrane G."/>
            <person name="Meng A."/>
            <person name="Brown T."/>
            <person name="Cohen L."/>
        </authorList>
    </citation>
    <scope>NUCLEOTIDE SEQUENCE</scope>
    <source>
        <strain evidence="3">WS</strain>
    </source>
</reference>
<dbReference type="InterPro" id="IPR019734">
    <property type="entry name" value="TPR_rpt"/>
</dbReference>
<feature type="region of interest" description="Disordered" evidence="2">
    <location>
        <begin position="407"/>
        <end position="427"/>
    </location>
</feature>
<dbReference type="Gene3D" id="1.25.40.10">
    <property type="entry name" value="Tetratricopeptide repeat domain"/>
    <property type="match status" value="1"/>
</dbReference>
<dbReference type="SUPFAM" id="SSF48452">
    <property type="entry name" value="TPR-like"/>
    <property type="match status" value="1"/>
</dbReference>
<evidence type="ECO:0000313" key="3">
    <source>
        <dbReference type="EMBL" id="CAD9079936.1"/>
    </source>
</evidence>
<accession>A0A7S1KPF4</accession>
<dbReference type="EMBL" id="HBGD01003874">
    <property type="protein sequence ID" value="CAD9079936.1"/>
    <property type="molecule type" value="Transcribed_RNA"/>
</dbReference>
<evidence type="ECO:0000256" key="1">
    <source>
        <dbReference type="PROSITE-ProRule" id="PRU00339"/>
    </source>
</evidence>
<evidence type="ECO:0000256" key="2">
    <source>
        <dbReference type="SAM" id="MobiDB-lite"/>
    </source>
</evidence>